<organism evidence="1 2">
    <name type="scientific">Frigoriglobus tundricola</name>
    <dbReference type="NCBI Taxonomy" id="2774151"/>
    <lineage>
        <taxon>Bacteria</taxon>
        <taxon>Pseudomonadati</taxon>
        <taxon>Planctomycetota</taxon>
        <taxon>Planctomycetia</taxon>
        <taxon>Gemmatales</taxon>
        <taxon>Gemmataceae</taxon>
        <taxon>Frigoriglobus</taxon>
    </lineage>
</organism>
<keyword evidence="2" id="KW-1185">Reference proteome</keyword>
<dbReference type="KEGG" id="ftj:FTUN_4333"/>
<accession>A0A6M5YTK5</accession>
<sequence>MKARGGGLLLLLAVPFGLYVGWQVNGVARTDMIASAPPADRGATKDQLEKAHARTAAWAGEVRKAVAVTWQFRPAGPEDLTPDAAASGVVRASALRSADLNDLDLFLSGVERPTFAGKLKASYDRWVVDANQARQDEREVRAWLARPPAVASTADANKALDAATKLINQYSERSRFTDRAKTASWRVQSRLVVVKALAAQADTQYRTAVAVKLPLKAGNNEIETAVETLTGVRTLIDELRAAEKQADEERVPLNEKLRGEIDAQGAVADQCRASLELLKLFARPDLFTNPDGAAAWLKQVGDQYADTKDEKTKALLREKVQEFCDAFVPEKVRLDDAVLLKGERVSRAEVKVKFPRGDGTSEIVELSAAADGLNEFNVTERHPGDSTFIKYNGEQYPKHLQPTDLSRAAVVFMSERNKVGLGTRGPKWTVQSVTQLKNACEAKMELVDKMDRLKAPKPADDELKIRTRLQSLLDGLKAAPALVGSGS</sequence>
<evidence type="ECO:0000313" key="2">
    <source>
        <dbReference type="Proteomes" id="UP000503447"/>
    </source>
</evidence>
<dbReference type="EMBL" id="CP053452">
    <property type="protein sequence ID" value="QJW96774.1"/>
    <property type="molecule type" value="Genomic_DNA"/>
</dbReference>
<gene>
    <name evidence="1" type="ORF">FTUN_4333</name>
</gene>
<dbReference type="AlphaFoldDB" id="A0A6M5YTK5"/>
<proteinExistence type="predicted"/>
<evidence type="ECO:0000313" key="1">
    <source>
        <dbReference type="EMBL" id="QJW96774.1"/>
    </source>
</evidence>
<name>A0A6M5YTK5_9BACT</name>
<dbReference type="Proteomes" id="UP000503447">
    <property type="component" value="Chromosome"/>
</dbReference>
<dbReference type="RefSeq" id="WP_171472293.1">
    <property type="nucleotide sequence ID" value="NZ_CP053452.2"/>
</dbReference>
<reference evidence="2" key="1">
    <citation type="submission" date="2020-05" db="EMBL/GenBank/DDBJ databases">
        <title>Frigoriglobus tundricola gen. nov., sp. nov., a psychrotolerant cellulolytic planctomycete of the family Gemmataceae with two divergent copies of 16S rRNA gene.</title>
        <authorList>
            <person name="Kulichevskaya I.S."/>
            <person name="Ivanova A.A."/>
            <person name="Naumoff D.G."/>
            <person name="Beletsky A.V."/>
            <person name="Rijpstra W.I.C."/>
            <person name="Sinninghe Damste J.S."/>
            <person name="Mardanov A.V."/>
            <person name="Ravin N.V."/>
            <person name="Dedysh S.N."/>
        </authorList>
    </citation>
    <scope>NUCLEOTIDE SEQUENCE [LARGE SCALE GENOMIC DNA]</scope>
    <source>
        <strain evidence="2">PL17</strain>
    </source>
</reference>
<protein>
    <submittedName>
        <fullName evidence="1">Uncharacterized protein</fullName>
    </submittedName>
</protein>